<name>A0A6G1ETP5_9ORYZ</name>
<dbReference type="AlphaFoldDB" id="A0A6G1ETP5"/>
<proteinExistence type="predicted"/>
<accession>A0A6G1ETP5</accession>
<keyword evidence="3" id="KW-1185">Reference proteome</keyword>
<gene>
    <name evidence="2" type="ORF">E2562_037066</name>
</gene>
<sequence length="162" mass="18095">MRESDPPATVDTGHRRIRRLPRPQKPDAEGEAKRMGWVDRAAARRSRGRVPPEVAEMRARRRWWASPATAASGWGRGLRGKLGDVRLLLWALIAGPIINRIAWARSHMGQAGPSIGPWALRSTVSCTRHVARYHSVAWQTRAHLSFSRLLGAHVASPTTVRH</sequence>
<dbReference type="EMBL" id="SPHZ02000003">
    <property type="protein sequence ID" value="KAF0927975.1"/>
    <property type="molecule type" value="Genomic_DNA"/>
</dbReference>
<comment type="caution">
    <text evidence="2">The sequence shown here is derived from an EMBL/GenBank/DDBJ whole genome shotgun (WGS) entry which is preliminary data.</text>
</comment>
<dbReference type="Proteomes" id="UP000479710">
    <property type="component" value="Unassembled WGS sequence"/>
</dbReference>
<feature type="region of interest" description="Disordered" evidence="1">
    <location>
        <begin position="1"/>
        <end position="36"/>
    </location>
</feature>
<evidence type="ECO:0000256" key="1">
    <source>
        <dbReference type="SAM" id="MobiDB-lite"/>
    </source>
</evidence>
<organism evidence="2 3">
    <name type="scientific">Oryza meyeriana var. granulata</name>
    <dbReference type="NCBI Taxonomy" id="110450"/>
    <lineage>
        <taxon>Eukaryota</taxon>
        <taxon>Viridiplantae</taxon>
        <taxon>Streptophyta</taxon>
        <taxon>Embryophyta</taxon>
        <taxon>Tracheophyta</taxon>
        <taxon>Spermatophyta</taxon>
        <taxon>Magnoliopsida</taxon>
        <taxon>Liliopsida</taxon>
        <taxon>Poales</taxon>
        <taxon>Poaceae</taxon>
        <taxon>BOP clade</taxon>
        <taxon>Oryzoideae</taxon>
        <taxon>Oryzeae</taxon>
        <taxon>Oryzinae</taxon>
        <taxon>Oryza</taxon>
        <taxon>Oryza meyeriana</taxon>
    </lineage>
</organism>
<protein>
    <submittedName>
        <fullName evidence="2">Uncharacterized protein</fullName>
    </submittedName>
</protein>
<evidence type="ECO:0000313" key="3">
    <source>
        <dbReference type="Proteomes" id="UP000479710"/>
    </source>
</evidence>
<reference evidence="2 3" key="1">
    <citation type="submission" date="2019-11" db="EMBL/GenBank/DDBJ databases">
        <title>Whole genome sequence of Oryza granulata.</title>
        <authorList>
            <person name="Li W."/>
        </authorList>
    </citation>
    <scope>NUCLEOTIDE SEQUENCE [LARGE SCALE GENOMIC DNA]</scope>
    <source>
        <strain evidence="3">cv. Menghai</strain>
        <tissue evidence="2">Leaf</tissue>
    </source>
</reference>
<evidence type="ECO:0000313" key="2">
    <source>
        <dbReference type="EMBL" id="KAF0927975.1"/>
    </source>
</evidence>
<feature type="compositionally biased region" description="Basic and acidic residues" evidence="1">
    <location>
        <begin position="24"/>
        <end position="36"/>
    </location>
</feature>